<sequence>MKALLKVMFTLALFFALTFVILKATGLITVEKIKFWLEEAKNTDPLYVAAIIVALLFADLFVAVPTLTVIILGGYFLGPAAGAISAIIGLFFAGICGFGLSAKFGEKLVSFLIKDRDKRDKAMETFQNHGPVVILLSRAVPILPEVSACMAGMTRMPFIKFLLLWLLSTIPYATIASYAGSISTFENPSPALFTAIGLTIFLWSVWFGFHRFVNGK</sequence>
<evidence type="ECO:0000313" key="3">
    <source>
        <dbReference type="EMBL" id="TQV89347.1"/>
    </source>
</evidence>
<name>A0A545UIR0_9GAMM</name>
<gene>
    <name evidence="3" type="ORF">FLL46_00235</name>
</gene>
<dbReference type="PANTHER" id="PTHR42709">
    <property type="entry name" value="ALKALINE PHOSPHATASE LIKE PROTEIN"/>
    <property type="match status" value="1"/>
</dbReference>
<keyword evidence="1" id="KW-1133">Transmembrane helix</keyword>
<feature type="transmembrane region" description="Helical" evidence="1">
    <location>
        <begin position="191"/>
        <end position="209"/>
    </location>
</feature>
<feature type="transmembrane region" description="Helical" evidence="1">
    <location>
        <begin position="83"/>
        <end position="102"/>
    </location>
</feature>
<dbReference type="Proteomes" id="UP000315439">
    <property type="component" value="Unassembled WGS sequence"/>
</dbReference>
<feature type="transmembrane region" description="Helical" evidence="1">
    <location>
        <begin position="46"/>
        <end position="77"/>
    </location>
</feature>
<evidence type="ECO:0000313" key="4">
    <source>
        <dbReference type="Proteomes" id="UP000315439"/>
    </source>
</evidence>
<feature type="transmembrane region" description="Helical" evidence="1">
    <location>
        <begin position="6"/>
        <end position="25"/>
    </location>
</feature>
<evidence type="ECO:0000256" key="1">
    <source>
        <dbReference type="SAM" id="Phobius"/>
    </source>
</evidence>
<proteinExistence type="predicted"/>
<dbReference type="OrthoDB" id="284062at2"/>
<dbReference type="RefSeq" id="WP_142891411.1">
    <property type="nucleotide sequence ID" value="NZ_ML660160.1"/>
</dbReference>
<organism evidence="3 4">
    <name type="scientific">Aliikangiella coralliicola</name>
    <dbReference type="NCBI Taxonomy" id="2592383"/>
    <lineage>
        <taxon>Bacteria</taxon>
        <taxon>Pseudomonadati</taxon>
        <taxon>Pseudomonadota</taxon>
        <taxon>Gammaproteobacteria</taxon>
        <taxon>Oceanospirillales</taxon>
        <taxon>Pleioneaceae</taxon>
        <taxon>Aliikangiella</taxon>
    </lineage>
</organism>
<dbReference type="GO" id="GO:0005886">
    <property type="term" value="C:plasma membrane"/>
    <property type="evidence" value="ECO:0007669"/>
    <property type="project" value="UniProtKB-ARBA"/>
</dbReference>
<keyword evidence="1" id="KW-0812">Transmembrane</keyword>
<keyword evidence="1" id="KW-0472">Membrane</keyword>
<dbReference type="InterPro" id="IPR032816">
    <property type="entry name" value="VTT_dom"/>
</dbReference>
<protein>
    <submittedName>
        <fullName evidence="3">VTT domain-containing protein</fullName>
    </submittedName>
</protein>
<dbReference type="Pfam" id="PF09335">
    <property type="entry name" value="VTT_dom"/>
    <property type="match status" value="1"/>
</dbReference>
<dbReference type="InterPro" id="IPR051311">
    <property type="entry name" value="DedA_domain"/>
</dbReference>
<feature type="domain" description="VTT" evidence="2">
    <location>
        <begin position="64"/>
        <end position="181"/>
    </location>
</feature>
<reference evidence="3 4" key="1">
    <citation type="submission" date="2019-07" db="EMBL/GenBank/DDBJ databases">
        <title>Draft genome for Aliikangiella sp. M105.</title>
        <authorList>
            <person name="Wang G."/>
        </authorList>
    </citation>
    <scope>NUCLEOTIDE SEQUENCE [LARGE SCALE GENOMIC DNA]</scope>
    <source>
        <strain evidence="3 4">M105</strain>
    </source>
</reference>
<feature type="transmembrane region" description="Helical" evidence="1">
    <location>
        <begin position="161"/>
        <end position="179"/>
    </location>
</feature>
<accession>A0A545UIR0</accession>
<dbReference type="EMBL" id="VIKS01000001">
    <property type="protein sequence ID" value="TQV89347.1"/>
    <property type="molecule type" value="Genomic_DNA"/>
</dbReference>
<keyword evidence="4" id="KW-1185">Reference proteome</keyword>
<comment type="caution">
    <text evidence="3">The sequence shown here is derived from an EMBL/GenBank/DDBJ whole genome shotgun (WGS) entry which is preliminary data.</text>
</comment>
<evidence type="ECO:0000259" key="2">
    <source>
        <dbReference type="Pfam" id="PF09335"/>
    </source>
</evidence>
<dbReference type="AlphaFoldDB" id="A0A545UIR0"/>